<keyword evidence="1" id="KW-1133">Transmembrane helix</keyword>
<evidence type="ECO:0000256" key="1">
    <source>
        <dbReference type="SAM" id="Phobius"/>
    </source>
</evidence>
<protein>
    <submittedName>
        <fullName evidence="2">CLUMA_CG008788, isoform A</fullName>
    </submittedName>
</protein>
<accession>A0A1J1I9S4</accession>
<feature type="transmembrane region" description="Helical" evidence="1">
    <location>
        <begin position="12"/>
        <end position="31"/>
    </location>
</feature>
<evidence type="ECO:0000313" key="2">
    <source>
        <dbReference type="EMBL" id="CRK95185.1"/>
    </source>
</evidence>
<proteinExistence type="predicted"/>
<organism evidence="2 3">
    <name type="scientific">Clunio marinus</name>
    <dbReference type="NCBI Taxonomy" id="568069"/>
    <lineage>
        <taxon>Eukaryota</taxon>
        <taxon>Metazoa</taxon>
        <taxon>Ecdysozoa</taxon>
        <taxon>Arthropoda</taxon>
        <taxon>Hexapoda</taxon>
        <taxon>Insecta</taxon>
        <taxon>Pterygota</taxon>
        <taxon>Neoptera</taxon>
        <taxon>Endopterygota</taxon>
        <taxon>Diptera</taxon>
        <taxon>Nematocera</taxon>
        <taxon>Chironomoidea</taxon>
        <taxon>Chironomidae</taxon>
        <taxon>Clunio</taxon>
    </lineage>
</organism>
<keyword evidence="3" id="KW-1185">Reference proteome</keyword>
<keyword evidence="1" id="KW-0472">Membrane</keyword>
<sequence>MARWSESQIAITMKLGANLILIAVHKIFAALRNEFKRKFLHVVHLVFQLRILFFFLFFGFVFAPESENIPVDLRKYLKSHTL</sequence>
<keyword evidence="1" id="KW-0812">Transmembrane</keyword>
<gene>
    <name evidence="2" type="ORF">CLUMA_CG008788</name>
</gene>
<dbReference type="EMBL" id="CVRI01000041">
    <property type="protein sequence ID" value="CRK95185.1"/>
    <property type="molecule type" value="Genomic_DNA"/>
</dbReference>
<evidence type="ECO:0000313" key="3">
    <source>
        <dbReference type="Proteomes" id="UP000183832"/>
    </source>
</evidence>
<feature type="transmembrane region" description="Helical" evidence="1">
    <location>
        <begin position="43"/>
        <end position="63"/>
    </location>
</feature>
<reference evidence="2 3" key="1">
    <citation type="submission" date="2015-04" db="EMBL/GenBank/DDBJ databases">
        <authorList>
            <person name="Syromyatnikov M.Y."/>
            <person name="Popov V.N."/>
        </authorList>
    </citation>
    <scope>NUCLEOTIDE SEQUENCE [LARGE SCALE GENOMIC DNA]</scope>
</reference>
<dbReference type="Proteomes" id="UP000183832">
    <property type="component" value="Unassembled WGS sequence"/>
</dbReference>
<name>A0A1J1I9S4_9DIPT</name>
<dbReference type="AlphaFoldDB" id="A0A1J1I9S4"/>